<dbReference type="GO" id="GO:0004725">
    <property type="term" value="F:protein tyrosine phosphatase activity"/>
    <property type="evidence" value="ECO:0007669"/>
    <property type="project" value="UniProtKB-EC"/>
</dbReference>
<dbReference type="PANTHER" id="PTHR11717:SF31">
    <property type="entry name" value="LOW MOLECULAR WEIGHT PROTEIN-TYROSINE-PHOSPHATASE ETP-RELATED"/>
    <property type="match status" value="1"/>
</dbReference>
<comment type="catalytic activity">
    <reaction evidence="5">
        <text>O-phospho-L-tyrosyl-[protein] + H2O = L-tyrosyl-[protein] + phosphate</text>
        <dbReference type="Rhea" id="RHEA:10684"/>
        <dbReference type="Rhea" id="RHEA-COMP:10136"/>
        <dbReference type="Rhea" id="RHEA-COMP:20101"/>
        <dbReference type="ChEBI" id="CHEBI:15377"/>
        <dbReference type="ChEBI" id="CHEBI:43474"/>
        <dbReference type="ChEBI" id="CHEBI:46858"/>
        <dbReference type="ChEBI" id="CHEBI:61978"/>
        <dbReference type="EC" id="3.1.3.48"/>
    </reaction>
</comment>
<evidence type="ECO:0000259" key="7">
    <source>
        <dbReference type="PROSITE" id="PS51163"/>
    </source>
</evidence>
<proteinExistence type="inferred from homology"/>
<dbReference type="InterPro" id="IPR017945">
    <property type="entry name" value="DHBP_synth_RibB-like_a/b_dom"/>
</dbReference>
<dbReference type="InterPro" id="IPR017867">
    <property type="entry name" value="Tyr_phospatase_low_mol_wt"/>
</dbReference>
<dbReference type="SUPFAM" id="SSF52788">
    <property type="entry name" value="Phosphotyrosine protein phosphatases I"/>
    <property type="match status" value="1"/>
</dbReference>
<dbReference type="EC" id="3.1.3.48" evidence="2"/>
<dbReference type="SUPFAM" id="SSF55821">
    <property type="entry name" value="YrdC/RibB"/>
    <property type="match status" value="1"/>
</dbReference>
<dbReference type="EMBL" id="CP036281">
    <property type="protein sequence ID" value="QDU80183.1"/>
    <property type="molecule type" value="Genomic_DNA"/>
</dbReference>
<dbReference type="Pfam" id="PF01451">
    <property type="entry name" value="LMWPc"/>
    <property type="match status" value="1"/>
</dbReference>
<dbReference type="Proteomes" id="UP000317178">
    <property type="component" value="Chromosome"/>
</dbReference>
<feature type="active site" evidence="6">
    <location>
        <position position="241"/>
    </location>
</feature>
<dbReference type="AlphaFoldDB" id="A0A518CLV6"/>
<feature type="active site" description="Nucleophile" evidence="6">
    <location>
        <position position="235"/>
    </location>
</feature>
<evidence type="ECO:0000256" key="3">
    <source>
        <dbReference type="ARBA" id="ARBA00022801"/>
    </source>
</evidence>
<dbReference type="InterPro" id="IPR050438">
    <property type="entry name" value="LMW_PTPase"/>
</dbReference>
<dbReference type="InterPro" id="IPR023485">
    <property type="entry name" value="Ptyr_pPase"/>
</dbReference>
<dbReference type="PRINTS" id="PR00719">
    <property type="entry name" value="LMWPTPASE"/>
</dbReference>
<dbReference type="Gene3D" id="3.90.870.10">
    <property type="entry name" value="DHBP synthase"/>
    <property type="match status" value="1"/>
</dbReference>
<dbReference type="SMART" id="SM00226">
    <property type="entry name" value="LMWPc"/>
    <property type="match status" value="1"/>
</dbReference>
<dbReference type="InterPro" id="IPR036196">
    <property type="entry name" value="Ptyr_pPase_sf"/>
</dbReference>
<dbReference type="KEGG" id="plon:Pla110_19070"/>
<gene>
    <name evidence="8" type="primary">ywlE</name>
    <name evidence="8" type="ORF">Pla110_19070</name>
</gene>
<dbReference type="PROSITE" id="PS51163">
    <property type="entry name" value="YRDC"/>
    <property type="match status" value="1"/>
</dbReference>
<name>A0A518CLV6_9PLAN</name>
<evidence type="ECO:0000256" key="5">
    <source>
        <dbReference type="ARBA" id="ARBA00051722"/>
    </source>
</evidence>
<keyword evidence="3 8" id="KW-0378">Hydrolase</keyword>
<evidence type="ECO:0000256" key="4">
    <source>
        <dbReference type="ARBA" id="ARBA00022912"/>
    </source>
</evidence>
<keyword evidence="9" id="KW-1185">Reference proteome</keyword>
<evidence type="ECO:0000256" key="1">
    <source>
        <dbReference type="ARBA" id="ARBA00011063"/>
    </source>
</evidence>
<organism evidence="8 9">
    <name type="scientific">Polystyrenella longa</name>
    <dbReference type="NCBI Taxonomy" id="2528007"/>
    <lineage>
        <taxon>Bacteria</taxon>
        <taxon>Pseudomonadati</taxon>
        <taxon>Planctomycetota</taxon>
        <taxon>Planctomycetia</taxon>
        <taxon>Planctomycetales</taxon>
        <taxon>Planctomycetaceae</taxon>
        <taxon>Polystyrenella</taxon>
    </lineage>
</organism>
<dbReference type="OrthoDB" id="9784339at2"/>
<dbReference type="GO" id="GO:0003725">
    <property type="term" value="F:double-stranded RNA binding"/>
    <property type="evidence" value="ECO:0007669"/>
    <property type="project" value="InterPro"/>
</dbReference>
<reference evidence="8 9" key="1">
    <citation type="submission" date="2019-02" db="EMBL/GenBank/DDBJ databases">
        <title>Deep-cultivation of Planctomycetes and their phenomic and genomic characterization uncovers novel biology.</title>
        <authorList>
            <person name="Wiegand S."/>
            <person name="Jogler M."/>
            <person name="Boedeker C."/>
            <person name="Pinto D."/>
            <person name="Vollmers J."/>
            <person name="Rivas-Marin E."/>
            <person name="Kohn T."/>
            <person name="Peeters S.H."/>
            <person name="Heuer A."/>
            <person name="Rast P."/>
            <person name="Oberbeckmann S."/>
            <person name="Bunk B."/>
            <person name="Jeske O."/>
            <person name="Meyerdierks A."/>
            <person name="Storesund J.E."/>
            <person name="Kallscheuer N."/>
            <person name="Luecker S."/>
            <person name="Lage O.M."/>
            <person name="Pohl T."/>
            <person name="Merkel B.J."/>
            <person name="Hornburger P."/>
            <person name="Mueller R.-W."/>
            <person name="Bruemmer F."/>
            <person name="Labrenz M."/>
            <person name="Spormann A.M."/>
            <person name="Op den Camp H."/>
            <person name="Overmann J."/>
            <person name="Amann R."/>
            <person name="Jetten M.S.M."/>
            <person name="Mascher T."/>
            <person name="Medema M.H."/>
            <person name="Devos D.P."/>
            <person name="Kaster A.-K."/>
            <person name="Ovreas L."/>
            <person name="Rohde M."/>
            <person name="Galperin M.Y."/>
            <person name="Jogler C."/>
        </authorList>
    </citation>
    <scope>NUCLEOTIDE SEQUENCE [LARGE SCALE GENOMIC DNA]</scope>
    <source>
        <strain evidence="8 9">Pla110</strain>
    </source>
</reference>
<dbReference type="RefSeq" id="WP_144995367.1">
    <property type="nucleotide sequence ID" value="NZ_CP036281.1"/>
</dbReference>
<feature type="domain" description="YrdC-like" evidence="7">
    <location>
        <begin position="14"/>
        <end position="218"/>
    </location>
</feature>
<sequence length="384" mass="42332">MQQVLNIRNSDDPRDIIHLAVQALVDGELVVFPSETGYLITGYSLQKIAAERLKAVLNAHACDLETRGSCFLTLKSGTELADYTGVLEGFGRKLSRRCWPGPVSLSLPTQIDTGTVPTLLSSFSKPVRELLVNENRVQYRVPAHDSIQDAMKLLPAPLVTIRECWGKSALLTTAADVQEFLKDQSALVIDDGPSRYGQAATVVHVDESEWELREKGVVSAATLRRLASDMFLFVCTGNTCRSPMAEVLFRKYLADKLQCQDDELLERGFIVESAGLSALAGMRAAVEAVDVVAEQGVDLSVHQSQPLTNRLIDQADYIFVMTRGHLDSLLSVRPDIHDRVRLLSSDGSDVSDPIGAGRAQYEECKTQIEQYVRDIVDNIQLTDQ</sequence>
<evidence type="ECO:0000313" key="9">
    <source>
        <dbReference type="Proteomes" id="UP000317178"/>
    </source>
</evidence>
<dbReference type="InterPro" id="IPR006070">
    <property type="entry name" value="Sua5-like_dom"/>
</dbReference>
<accession>A0A518CLV6</accession>
<evidence type="ECO:0000313" key="8">
    <source>
        <dbReference type="EMBL" id="QDU80183.1"/>
    </source>
</evidence>
<protein>
    <recommendedName>
        <fullName evidence="2">protein-tyrosine-phosphatase</fullName>
        <ecNumber evidence="2">3.1.3.48</ecNumber>
    </recommendedName>
</protein>
<keyword evidence="4" id="KW-0904">Protein phosphatase</keyword>
<dbReference type="Pfam" id="PF01300">
    <property type="entry name" value="Sua5_yciO_yrdC"/>
    <property type="match status" value="1"/>
</dbReference>
<evidence type="ECO:0000256" key="6">
    <source>
        <dbReference type="PIRSR" id="PIRSR617867-1"/>
    </source>
</evidence>
<comment type="similarity">
    <text evidence="1">Belongs to the low molecular weight phosphotyrosine protein phosphatase family.</text>
</comment>
<evidence type="ECO:0000256" key="2">
    <source>
        <dbReference type="ARBA" id="ARBA00013064"/>
    </source>
</evidence>
<dbReference type="PANTHER" id="PTHR11717">
    <property type="entry name" value="LOW MOLECULAR WEIGHT PROTEIN TYROSINE PHOSPHATASE"/>
    <property type="match status" value="1"/>
</dbReference>
<dbReference type="Gene3D" id="3.40.50.2300">
    <property type="match status" value="1"/>
</dbReference>
<feature type="active site" description="Proton donor" evidence="6">
    <location>
        <position position="352"/>
    </location>
</feature>